<evidence type="ECO:0008006" key="5">
    <source>
        <dbReference type="Google" id="ProtNLM"/>
    </source>
</evidence>
<evidence type="ECO:0000256" key="2">
    <source>
        <dbReference type="SAM" id="Phobius"/>
    </source>
</evidence>
<feature type="transmembrane region" description="Helical" evidence="2">
    <location>
        <begin position="277"/>
        <end position="296"/>
    </location>
</feature>
<keyword evidence="2" id="KW-0472">Membrane</keyword>
<feature type="transmembrane region" description="Helical" evidence="2">
    <location>
        <begin position="407"/>
        <end position="425"/>
    </location>
</feature>
<dbReference type="Pfam" id="PF09913">
    <property type="entry name" value="DUF2142"/>
    <property type="match status" value="1"/>
</dbReference>
<feature type="transmembrane region" description="Helical" evidence="2">
    <location>
        <begin position="250"/>
        <end position="270"/>
    </location>
</feature>
<feature type="transmembrane region" description="Helical" evidence="2">
    <location>
        <begin position="178"/>
        <end position="196"/>
    </location>
</feature>
<evidence type="ECO:0000256" key="1">
    <source>
        <dbReference type="SAM" id="MobiDB-lite"/>
    </source>
</evidence>
<feature type="transmembrane region" description="Helical" evidence="2">
    <location>
        <begin position="437"/>
        <end position="456"/>
    </location>
</feature>
<feature type="transmembrane region" description="Helical" evidence="2">
    <location>
        <begin position="20"/>
        <end position="41"/>
    </location>
</feature>
<keyword evidence="2" id="KW-1133">Transmembrane helix</keyword>
<accession>A0A251YT56</accession>
<feature type="transmembrane region" description="Helical" evidence="2">
    <location>
        <begin position="150"/>
        <end position="171"/>
    </location>
</feature>
<name>A0A251YT56_9MICO</name>
<evidence type="ECO:0000313" key="4">
    <source>
        <dbReference type="Proteomes" id="UP000195011"/>
    </source>
</evidence>
<feature type="transmembrane region" description="Helical" evidence="2">
    <location>
        <begin position="486"/>
        <end position="508"/>
    </location>
</feature>
<dbReference type="RefSeq" id="WP_086516529.1">
    <property type="nucleotide sequence ID" value="NZ_MDJY01000018.1"/>
</dbReference>
<reference evidence="3 4" key="1">
    <citation type="submission" date="2016-08" db="EMBL/GenBank/DDBJ databases">
        <title>Genome sequence of Clavibacter michiganensis spp strain CFBP8017.</title>
        <authorList>
            <person name="Thapa S.P."/>
            <person name="Coaker G."/>
            <person name="Jacques M.-A."/>
        </authorList>
    </citation>
    <scope>NUCLEOTIDE SEQUENCE [LARGE SCALE GENOMIC DNA]</scope>
    <source>
        <strain evidence="3">CFBP8017</strain>
    </source>
</reference>
<feature type="transmembrane region" description="Helical" evidence="2">
    <location>
        <begin position="343"/>
        <end position="365"/>
    </location>
</feature>
<dbReference type="AlphaFoldDB" id="A0A251YT56"/>
<feature type="compositionally biased region" description="Low complexity" evidence="1">
    <location>
        <begin position="536"/>
        <end position="583"/>
    </location>
</feature>
<keyword evidence="2" id="KW-0812">Transmembrane</keyword>
<proteinExistence type="predicted"/>
<dbReference type="InterPro" id="IPR018674">
    <property type="entry name" value="DUF2142_membrane"/>
</dbReference>
<protein>
    <recommendedName>
        <fullName evidence="5">DUF2142 domain-containing protein</fullName>
    </recommendedName>
</protein>
<feature type="transmembrane region" description="Helical" evidence="2">
    <location>
        <begin position="377"/>
        <end position="401"/>
    </location>
</feature>
<evidence type="ECO:0000313" key="3">
    <source>
        <dbReference type="EMBL" id="OUE27434.1"/>
    </source>
</evidence>
<gene>
    <name evidence="3" type="ORF">BFL36_02975</name>
</gene>
<organism evidence="3 4">
    <name type="scientific">Clavibacter michiganensis</name>
    <dbReference type="NCBI Taxonomy" id="28447"/>
    <lineage>
        <taxon>Bacteria</taxon>
        <taxon>Bacillati</taxon>
        <taxon>Actinomycetota</taxon>
        <taxon>Actinomycetes</taxon>
        <taxon>Micrococcales</taxon>
        <taxon>Microbacteriaceae</taxon>
        <taxon>Clavibacter</taxon>
    </lineage>
</organism>
<dbReference type="Proteomes" id="UP000195011">
    <property type="component" value="Unassembled WGS sequence"/>
</dbReference>
<dbReference type="EMBL" id="MDJY01000018">
    <property type="protein sequence ID" value="OUE27434.1"/>
    <property type="molecule type" value="Genomic_DNA"/>
</dbReference>
<feature type="region of interest" description="Disordered" evidence="1">
    <location>
        <begin position="517"/>
        <end position="592"/>
    </location>
</feature>
<sequence length="592" mass="60739">MKRTPPHARAPRTDGRPGRAAFLVFLAALLGIGVLSALWAVTTPLGASPDEPAHMNKAASVVRGQFLGDVTENPQVRIVQVPAGVAYSDPSACARHDGDRTADCAPGFPAGDAADRVVSTETSAGLYDPVYYLLVGWPTLIWGGGTTAVFGMRLVSALLCTLLAAGALAYLARLPRPVLPVLATFAALTPMTHSLFGSVNPNAFEIAATGAFAAAYLTGLVRGGPVSWRTAAFLAVTGGLLVHARGLSPMWLGVVVVAGACLVGWSRFWAYLRRPPVLAAVGVVAVSTVLAVVWILRTGSLAAVGVYERAGTSFGEGLVIMLERTFDYARDMVGNFGWLDTAIPSYAVFPYFVGWGVIVAAALLIPAAKGGRLAVGVALVGFLLLPALVQASSVTVSGFVWQGRYNLPAYLLLIMVAGIVAAPAYDRVPALVRRRILVLVAVVHAAAAFVGLMTFLRRNSVGLSASWSDLVLRPRWSPPVVGVDPWILAMAVGSVVAGAALLLAVLAARRDAPSEAASAAADPGGLAGEGAGTARPTTVAASALAHAPASHVGARDAAAPAPETAPGSAPGSAASRGAAPAERPAADWTDRA</sequence>
<comment type="caution">
    <text evidence="3">The sequence shown here is derived from an EMBL/GenBank/DDBJ whole genome shotgun (WGS) entry which is preliminary data.</text>
</comment>